<keyword evidence="3" id="KW-0269">Exonuclease</keyword>
<dbReference type="SUPFAM" id="SSF56219">
    <property type="entry name" value="DNase I-like"/>
    <property type="match status" value="1"/>
</dbReference>
<reference evidence="3 4" key="1">
    <citation type="submission" date="2018-09" db="EMBL/GenBank/DDBJ databases">
        <title>Genomic Encyclopedia of Archaeal and Bacterial Type Strains, Phase II (KMG-II): from individual species to whole genera.</title>
        <authorList>
            <person name="Goeker M."/>
        </authorList>
    </citation>
    <scope>NUCLEOTIDE SEQUENCE [LARGE SCALE GENOMIC DNA]</scope>
    <source>
        <strain evidence="3 4">DSM 27148</strain>
    </source>
</reference>
<dbReference type="AlphaFoldDB" id="A0A419W5K3"/>
<dbReference type="EMBL" id="RAPN01000001">
    <property type="protein sequence ID" value="RKD90716.1"/>
    <property type="molecule type" value="Genomic_DNA"/>
</dbReference>
<comment type="caution">
    <text evidence="3">The sequence shown here is derived from an EMBL/GenBank/DDBJ whole genome shotgun (WGS) entry which is preliminary data.</text>
</comment>
<dbReference type="InterPro" id="IPR051916">
    <property type="entry name" value="GPI-anchor_lipid_remodeler"/>
</dbReference>
<dbReference type="InterPro" id="IPR036691">
    <property type="entry name" value="Endo/exonu/phosph_ase_sf"/>
</dbReference>
<sequence>MRIIKILLVALCAFVVILTTIYFWGKQSAQTPKTILTHVYKEHEIRADSTIFLMTYNIGYLSGMTNNMPTKPEEKLFSDNLNLLKQKLNGELPDLICFQEIDYGSQRSFRVNQHDSIANLFYPWSVCAINWNKRFVPFPYWPPSVWFGQVLSGQSIMSKWELEHPQRMELPKVKSKPFFYNDFYLDRLLVTSMVKHPVRDFIMMNLHAEAFDTITRNQQLEIVYQHFKAESLKYPVILAGDFNATPQSDEPGIHLFLNDSTIGCAVTPQVGKPATYPSENPEERIDYIFFSKKDFIEITGKVDTSYGTISDHLPVTTRLKYLR</sequence>
<dbReference type="PANTHER" id="PTHR14859">
    <property type="entry name" value="CALCOFLUOR WHITE HYPERSENSITIVE PROTEIN PRECURSOR"/>
    <property type="match status" value="1"/>
</dbReference>
<organism evidence="3 4">
    <name type="scientific">Mangrovibacterium diazotrophicum</name>
    <dbReference type="NCBI Taxonomy" id="1261403"/>
    <lineage>
        <taxon>Bacteria</taxon>
        <taxon>Pseudomonadati</taxon>
        <taxon>Bacteroidota</taxon>
        <taxon>Bacteroidia</taxon>
        <taxon>Marinilabiliales</taxon>
        <taxon>Prolixibacteraceae</taxon>
        <taxon>Mangrovibacterium</taxon>
    </lineage>
</organism>
<feature type="domain" description="Endonuclease/exonuclease/phosphatase" evidence="2">
    <location>
        <begin position="54"/>
        <end position="312"/>
    </location>
</feature>
<evidence type="ECO:0000313" key="4">
    <source>
        <dbReference type="Proteomes" id="UP000283387"/>
    </source>
</evidence>
<dbReference type="Proteomes" id="UP000283387">
    <property type="component" value="Unassembled WGS sequence"/>
</dbReference>
<dbReference type="GO" id="GO:0004519">
    <property type="term" value="F:endonuclease activity"/>
    <property type="evidence" value="ECO:0007669"/>
    <property type="project" value="UniProtKB-KW"/>
</dbReference>
<keyword evidence="3" id="KW-0540">Nuclease</keyword>
<keyword evidence="3" id="KW-0378">Hydrolase</keyword>
<proteinExistence type="predicted"/>
<dbReference type="Pfam" id="PF03372">
    <property type="entry name" value="Exo_endo_phos"/>
    <property type="match status" value="1"/>
</dbReference>
<protein>
    <submittedName>
        <fullName evidence="3">Endonuclease/exonuclease/phosphatase family metal-dependent hydrolase</fullName>
    </submittedName>
</protein>
<accession>A0A419W5K3</accession>
<dbReference type="GO" id="GO:0016020">
    <property type="term" value="C:membrane"/>
    <property type="evidence" value="ECO:0007669"/>
    <property type="project" value="GOC"/>
</dbReference>
<keyword evidence="1" id="KW-0812">Transmembrane</keyword>
<dbReference type="OrthoDB" id="712861at2"/>
<evidence type="ECO:0000259" key="2">
    <source>
        <dbReference type="Pfam" id="PF03372"/>
    </source>
</evidence>
<dbReference type="Gene3D" id="3.60.10.10">
    <property type="entry name" value="Endonuclease/exonuclease/phosphatase"/>
    <property type="match status" value="1"/>
</dbReference>
<dbReference type="GO" id="GO:0006506">
    <property type="term" value="P:GPI anchor biosynthetic process"/>
    <property type="evidence" value="ECO:0007669"/>
    <property type="project" value="TreeGrafter"/>
</dbReference>
<keyword evidence="1" id="KW-1133">Transmembrane helix</keyword>
<dbReference type="RefSeq" id="WP_120272098.1">
    <property type="nucleotide sequence ID" value="NZ_RAPN01000001.1"/>
</dbReference>
<keyword evidence="3" id="KW-0255">Endonuclease</keyword>
<gene>
    <name evidence="3" type="ORF">BC643_1059</name>
</gene>
<feature type="transmembrane region" description="Helical" evidence="1">
    <location>
        <begin position="7"/>
        <end position="25"/>
    </location>
</feature>
<evidence type="ECO:0000313" key="3">
    <source>
        <dbReference type="EMBL" id="RKD90716.1"/>
    </source>
</evidence>
<dbReference type="InterPro" id="IPR005135">
    <property type="entry name" value="Endo/exonuclease/phosphatase"/>
</dbReference>
<keyword evidence="4" id="KW-1185">Reference proteome</keyword>
<dbReference type="PANTHER" id="PTHR14859:SF1">
    <property type="entry name" value="PGAP2-INTERACTING PROTEIN"/>
    <property type="match status" value="1"/>
</dbReference>
<name>A0A419W5K3_9BACT</name>
<dbReference type="GO" id="GO:0004527">
    <property type="term" value="F:exonuclease activity"/>
    <property type="evidence" value="ECO:0007669"/>
    <property type="project" value="UniProtKB-KW"/>
</dbReference>
<keyword evidence="1" id="KW-0472">Membrane</keyword>
<evidence type="ECO:0000256" key="1">
    <source>
        <dbReference type="SAM" id="Phobius"/>
    </source>
</evidence>